<gene>
    <name evidence="1" type="ORF">JOC86_005021</name>
</gene>
<accession>A0ABS2NKP2</accession>
<proteinExistence type="predicted"/>
<dbReference type="InterPro" id="IPR019667">
    <property type="entry name" value="Uncharacterised_YbaK"/>
</dbReference>
<evidence type="ECO:0008006" key="3">
    <source>
        <dbReference type="Google" id="ProtNLM"/>
    </source>
</evidence>
<comment type="caution">
    <text evidence="1">The sequence shown here is derived from an EMBL/GenBank/DDBJ whole genome shotgun (WGS) entry which is preliminary data.</text>
</comment>
<dbReference type="EMBL" id="JAFBDZ010000014">
    <property type="protein sequence ID" value="MBM7588404.1"/>
    <property type="molecule type" value="Genomic_DNA"/>
</dbReference>
<organism evidence="1 2">
    <name type="scientific">Rossellomorea pakistanensis</name>
    <dbReference type="NCBI Taxonomy" id="992288"/>
    <lineage>
        <taxon>Bacteria</taxon>
        <taxon>Bacillati</taxon>
        <taxon>Bacillota</taxon>
        <taxon>Bacilli</taxon>
        <taxon>Bacillales</taxon>
        <taxon>Bacillaceae</taxon>
        <taxon>Rossellomorea</taxon>
    </lineage>
</organism>
<keyword evidence="2" id="KW-1185">Reference proteome</keyword>
<evidence type="ECO:0000313" key="2">
    <source>
        <dbReference type="Proteomes" id="UP001646157"/>
    </source>
</evidence>
<sequence>MNVITTFDAKRREKQIKHERTLLREISIKMLQESVKKHFGQMKIQGGVYMQQGFDEACYDVAIEAYLLGGKISKFGLRGEGMDQVKLRCDEEMKHLIDTLYNFWLYWSEIGVSNSIDESFYYSCEYFVENWWTEGFTNGMKRHKLRLH</sequence>
<dbReference type="Proteomes" id="UP001646157">
    <property type="component" value="Unassembled WGS sequence"/>
</dbReference>
<dbReference type="Pfam" id="PF10730">
    <property type="entry name" value="DUF2521"/>
    <property type="match status" value="1"/>
</dbReference>
<protein>
    <recommendedName>
        <fullName evidence="3">DUF2521 family protein</fullName>
    </recommendedName>
</protein>
<reference evidence="1 2" key="1">
    <citation type="submission" date="2021-01" db="EMBL/GenBank/DDBJ databases">
        <title>Genomic Encyclopedia of Type Strains, Phase IV (KMG-IV): sequencing the most valuable type-strain genomes for metagenomic binning, comparative biology and taxonomic classification.</title>
        <authorList>
            <person name="Goeker M."/>
        </authorList>
    </citation>
    <scope>NUCLEOTIDE SEQUENCE [LARGE SCALE GENOMIC DNA]</scope>
    <source>
        <strain evidence="1 2">DSM 24834</strain>
    </source>
</reference>
<name>A0ABS2NKP2_9BACI</name>
<evidence type="ECO:0000313" key="1">
    <source>
        <dbReference type="EMBL" id="MBM7588404.1"/>
    </source>
</evidence>
<dbReference type="RefSeq" id="WP_205176306.1">
    <property type="nucleotide sequence ID" value="NZ_JAFBDZ010000014.1"/>
</dbReference>